<keyword evidence="1" id="KW-0472">Membrane</keyword>
<evidence type="ECO:0000313" key="5">
    <source>
        <dbReference type="Proteomes" id="UP000070366"/>
    </source>
</evidence>
<dbReference type="SMART" id="SM00052">
    <property type="entry name" value="EAL"/>
    <property type="match status" value="1"/>
</dbReference>
<accession>A0A136Q8F6</accession>
<name>A0A136Q8F6_9FIRM</name>
<dbReference type="PROSITE" id="PS50883">
    <property type="entry name" value="EAL"/>
    <property type="match status" value="1"/>
</dbReference>
<dbReference type="PANTHER" id="PTHR33121">
    <property type="entry name" value="CYCLIC DI-GMP PHOSPHODIESTERASE PDEF"/>
    <property type="match status" value="1"/>
</dbReference>
<dbReference type="InterPro" id="IPR029151">
    <property type="entry name" value="Sensor-like_sf"/>
</dbReference>
<dbReference type="SMART" id="SM00267">
    <property type="entry name" value="GGDEF"/>
    <property type="match status" value="1"/>
</dbReference>
<gene>
    <name evidence="4" type="ORF">HMPREF3293_00277</name>
</gene>
<dbReference type="AlphaFoldDB" id="A0A136Q8F6"/>
<dbReference type="InterPro" id="IPR035919">
    <property type="entry name" value="EAL_sf"/>
</dbReference>
<evidence type="ECO:0000313" key="4">
    <source>
        <dbReference type="EMBL" id="KXK66889.1"/>
    </source>
</evidence>
<dbReference type="SUPFAM" id="SSF141868">
    <property type="entry name" value="EAL domain-like"/>
    <property type="match status" value="1"/>
</dbReference>
<dbReference type="Proteomes" id="UP000070366">
    <property type="component" value="Unassembled WGS sequence"/>
</dbReference>
<evidence type="ECO:0000259" key="2">
    <source>
        <dbReference type="PROSITE" id="PS50883"/>
    </source>
</evidence>
<dbReference type="CDD" id="cd12912">
    <property type="entry name" value="PDC2_MCP_like"/>
    <property type="match status" value="1"/>
</dbReference>
<sequence>MRKPKKIFVVSLIIIVVIAIVAVSLMFFYASTVRRILDEENTSYLQEVTQQEAAIIDTQVQGDISTLEAVATIFGNDYTPSLSSGRSMDILQDLQVQNGFKRMGIIYPDGTALTTDGGTYNFSDRGYFKKALAEISNISDTFADIVDGENINVYAVPVYSGNGAQVECVLFATISTAVFEDKISVSTFGGRGYSYVVDQAGNKIAASHHEDSITFDNIFNLHGSTVEDPNGEFPAMQKNMAKGKSGVVSYLKHGEPYYISYAPIGVNSWYVVSAVPASVATAKSSYLITLTGWMTGAIVCTVIIFLVYIVLSQNKSRRNLERIAYEDELTGSLSWMKFREEVKNILREYPGRSFAMINFDINKFKIFNQLYDYQNGNMLLQHIAAVLKKDMRENELFTHTGADDFDVLIEYSSDEDIIGRILKWNQRIRDYGFARKRKYNLLLSYGIYKIQKDDTYVTRMNDRSKIAKNSVKSNAHTFYAFYDNVMNHEMLREKELENTMDAALANHEFEVYYQPKFDLKTQKPIAAEALVRWKSPQKGFMSPGSFIPVFERNGFITKLDLYVFEEACAALHRWIERGYPAIPVSVNFSRLNMYDDNFIQNLKGIVRKYGISTDLLEIELTESALVYNDELVVRRMNELREAGFCISIDDFGTGYSSLNLLRTLPVNVIKLDKRFFTLKFDSERERVIITSIVSMAQQLGITVVAEGVETKAQADFLKDVGRSIIVQGFLYARPMPEEDLLRLLTGGK</sequence>
<dbReference type="InterPro" id="IPR043128">
    <property type="entry name" value="Rev_trsase/Diguanyl_cyclase"/>
</dbReference>
<feature type="domain" description="EAL" evidence="2">
    <location>
        <begin position="493"/>
        <end position="748"/>
    </location>
</feature>
<comment type="caution">
    <text evidence="4">The sequence shown here is derived from an EMBL/GenBank/DDBJ whole genome shotgun (WGS) entry which is preliminary data.</text>
</comment>
<dbReference type="SUPFAM" id="SSF103190">
    <property type="entry name" value="Sensory domain-like"/>
    <property type="match status" value="1"/>
</dbReference>
<feature type="transmembrane region" description="Helical" evidence="1">
    <location>
        <begin position="286"/>
        <end position="311"/>
    </location>
</feature>
<keyword evidence="5" id="KW-1185">Reference proteome</keyword>
<proteinExistence type="predicted"/>
<evidence type="ECO:0000259" key="3">
    <source>
        <dbReference type="PROSITE" id="PS50887"/>
    </source>
</evidence>
<keyword evidence="1" id="KW-1133">Transmembrane helix</keyword>
<dbReference type="OrthoDB" id="9762141at2"/>
<evidence type="ECO:0000256" key="1">
    <source>
        <dbReference type="SAM" id="Phobius"/>
    </source>
</evidence>
<dbReference type="Gene3D" id="3.30.70.270">
    <property type="match status" value="1"/>
</dbReference>
<dbReference type="EMBL" id="LSZW01000023">
    <property type="protein sequence ID" value="KXK66889.1"/>
    <property type="molecule type" value="Genomic_DNA"/>
</dbReference>
<dbReference type="InterPro" id="IPR050706">
    <property type="entry name" value="Cyclic-di-GMP_PDE-like"/>
</dbReference>
<dbReference type="PROSITE" id="PS50887">
    <property type="entry name" value="GGDEF"/>
    <property type="match status" value="1"/>
</dbReference>
<feature type="domain" description="GGDEF" evidence="3">
    <location>
        <begin position="352"/>
        <end position="484"/>
    </location>
</feature>
<dbReference type="STRING" id="626937.HMPREF3293_00277"/>
<dbReference type="SUPFAM" id="SSF55073">
    <property type="entry name" value="Nucleotide cyclase"/>
    <property type="match status" value="1"/>
</dbReference>
<dbReference type="Pfam" id="PF00563">
    <property type="entry name" value="EAL"/>
    <property type="match status" value="1"/>
</dbReference>
<feature type="transmembrane region" description="Helical" evidence="1">
    <location>
        <begin position="7"/>
        <end position="30"/>
    </location>
</feature>
<dbReference type="InterPro" id="IPR000160">
    <property type="entry name" value="GGDEF_dom"/>
</dbReference>
<dbReference type="KEGG" id="cmiu:B1H56_06605"/>
<dbReference type="PANTHER" id="PTHR33121:SF70">
    <property type="entry name" value="SIGNALING PROTEIN YKOW"/>
    <property type="match status" value="1"/>
</dbReference>
<protein>
    <submittedName>
        <fullName evidence="4">Diguanylate cyclase domain protein</fullName>
    </submittedName>
</protein>
<reference evidence="4 5" key="1">
    <citation type="submission" date="2016-02" db="EMBL/GenBank/DDBJ databases">
        <authorList>
            <person name="Wen L."/>
            <person name="He K."/>
            <person name="Yang H."/>
        </authorList>
    </citation>
    <scope>NUCLEOTIDE SEQUENCE [LARGE SCALE GENOMIC DNA]</scope>
    <source>
        <strain evidence="4 5">DSM 22607</strain>
    </source>
</reference>
<dbReference type="InterPro" id="IPR001633">
    <property type="entry name" value="EAL_dom"/>
</dbReference>
<dbReference type="Gene3D" id="3.30.450.20">
    <property type="entry name" value="PAS domain"/>
    <property type="match status" value="1"/>
</dbReference>
<dbReference type="Gene3D" id="3.20.20.450">
    <property type="entry name" value="EAL domain"/>
    <property type="match status" value="1"/>
</dbReference>
<dbReference type="Pfam" id="PF00990">
    <property type="entry name" value="GGDEF"/>
    <property type="match status" value="1"/>
</dbReference>
<dbReference type="InterPro" id="IPR029787">
    <property type="entry name" value="Nucleotide_cyclase"/>
</dbReference>
<dbReference type="GO" id="GO:0071111">
    <property type="term" value="F:cyclic-guanylate-specific phosphodiesterase activity"/>
    <property type="evidence" value="ECO:0007669"/>
    <property type="project" value="InterPro"/>
</dbReference>
<dbReference type="RefSeq" id="WP_066523378.1">
    <property type="nucleotide sequence ID" value="NZ_CABMOF010000017.1"/>
</dbReference>
<dbReference type="CDD" id="cd01948">
    <property type="entry name" value="EAL"/>
    <property type="match status" value="1"/>
</dbReference>
<dbReference type="PATRIC" id="fig|626937.4.peg.278"/>
<keyword evidence="1" id="KW-0812">Transmembrane</keyword>
<dbReference type="NCBIfam" id="TIGR00254">
    <property type="entry name" value="GGDEF"/>
    <property type="match status" value="1"/>
</dbReference>
<organism evidence="4 5">
    <name type="scientific">Christensenella minuta</name>
    <dbReference type="NCBI Taxonomy" id="626937"/>
    <lineage>
        <taxon>Bacteria</taxon>
        <taxon>Bacillati</taxon>
        <taxon>Bacillota</taxon>
        <taxon>Clostridia</taxon>
        <taxon>Christensenellales</taxon>
        <taxon>Christensenellaceae</taxon>
        <taxon>Christensenella</taxon>
    </lineage>
</organism>